<organism evidence="4 5">
    <name type="scientific">Brevibacterium senegalense</name>
    <dbReference type="NCBI Taxonomy" id="1033736"/>
    <lineage>
        <taxon>Bacteria</taxon>
        <taxon>Bacillati</taxon>
        <taxon>Actinomycetota</taxon>
        <taxon>Actinomycetes</taxon>
        <taxon>Micrococcales</taxon>
        <taxon>Brevibacteriaceae</taxon>
        <taxon>Brevibacterium</taxon>
    </lineage>
</organism>
<feature type="domain" description="NAD(P)-binding" evidence="3">
    <location>
        <begin position="30"/>
        <end position="156"/>
    </location>
</feature>
<name>A0A921MGK3_9MICO</name>
<feature type="transmembrane region" description="Helical" evidence="2">
    <location>
        <begin position="379"/>
        <end position="401"/>
    </location>
</feature>
<proteinExistence type="predicted"/>
<keyword evidence="2" id="KW-0472">Membrane</keyword>
<dbReference type="PANTHER" id="PTHR48079:SF6">
    <property type="entry name" value="NAD(P)-BINDING DOMAIN-CONTAINING PROTEIN-RELATED"/>
    <property type="match status" value="1"/>
</dbReference>
<evidence type="ECO:0000259" key="3">
    <source>
        <dbReference type="Pfam" id="PF13460"/>
    </source>
</evidence>
<accession>A0A921MGK3</accession>
<dbReference type="InterPro" id="IPR016040">
    <property type="entry name" value="NAD(P)-bd_dom"/>
</dbReference>
<sequence length="481" mass="50005">MTQGSATETRQRSAHRPSRDAPHRLALVTGATGYVGGLLVSELLSRGWAVRTLSRSRTRAESMPWASAIVPPGHAPRPGEVDVCEGDAADAADVARAMKDVTCAWYLLHSLGDATDLVAEESAMATTFAHAAEQAAIARIVYLGGLHPDDEDLSEHLTSRTAVGEILLASAVPCAVLQAGVILGDGSASFTMLRDLAERLPGAIGPRWIRNRITPIGVRDVLHYLASAAEIDADINRTFDIGGSDTLEYAQMMQAYARALDLPHRLVLTAPVTTPGLAAHWIGLVTRMSTQNAHHLIGSLLNTTVLKERDLEALVGTPSGGNQTFEEAVLAATEQLHPRRWGRILGGALAAGAASAALGVLLSAAAGTRCAQESPVATAALDLAAATVSAGVSALVIADAFEEDDPRRARSAAALFAVCGTGRALSRFAVCAGSSRGLRVISFAAAAASEAAMAVLAYRSAPERAAVSALASSASLLRILR</sequence>
<feature type="region of interest" description="Disordered" evidence="1">
    <location>
        <begin position="1"/>
        <end position="22"/>
    </location>
</feature>
<dbReference type="GO" id="GO:0005737">
    <property type="term" value="C:cytoplasm"/>
    <property type="evidence" value="ECO:0007669"/>
    <property type="project" value="TreeGrafter"/>
</dbReference>
<evidence type="ECO:0000313" key="4">
    <source>
        <dbReference type="EMBL" id="HJG81407.1"/>
    </source>
</evidence>
<evidence type="ECO:0000256" key="2">
    <source>
        <dbReference type="SAM" id="Phobius"/>
    </source>
</evidence>
<dbReference type="InterPro" id="IPR036291">
    <property type="entry name" value="NAD(P)-bd_dom_sf"/>
</dbReference>
<dbReference type="AlphaFoldDB" id="A0A921MGK3"/>
<keyword evidence="2" id="KW-1133">Transmembrane helix</keyword>
<dbReference type="EMBL" id="DYUK01000313">
    <property type="protein sequence ID" value="HJG81407.1"/>
    <property type="molecule type" value="Genomic_DNA"/>
</dbReference>
<dbReference type="Proteomes" id="UP000784435">
    <property type="component" value="Unassembled WGS sequence"/>
</dbReference>
<dbReference type="Pfam" id="PF13460">
    <property type="entry name" value="NAD_binding_10"/>
    <property type="match status" value="1"/>
</dbReference>
<feature type="transmembrane region" description="Helical" evidence="2">
    <location>
        <begin position="344"/>
        <end position="367"/>
    </location>
</feature>
<dbReference type="SUPFAM" id="SSF51735">
    <property type="entry name" value="NAD(P)-binding Rossmann-fold domains"/>
    <property type="match status" value="1"/>
</dbReference>
<evidence type="ECO:0000256" key="1">
    <source>
        <dbReference type="SAM" id="MobiDB-lite"/>
    </source>
</evidence>
<dbReference type="Gene3D" id="3.40.50.720">
    <property type="entry name" value="NAD(P)-binding Rossmann-like Domain"/>
    <property type="match status" value="1"/>
</dbReference>
<protein>
    <submittedName>
        <fullName evidence="4">NAD(P)H-binding protein</fullName>
    </submittedName>
</protein>
<evidence type="ECO:0000313" key="5">
    <source>
        <dbReference type="Proteomes" id="UP000784435"/>
    </source>
</evidence>
<dbReference type="GO" id="GO:0004029">
    <property type="term" value="F:aldehyde dehydrogenase (NAD+) activity"/>
    <property type="evidence" value="ECO:0007669"/>
    <property type="project" value="TreeGrafter"/>
</dbReference>
<dbReference type="InterPro" id="IPR051783">
    <property type="entry name" value="NAD(P)-dependent_oxidoreduct"/>
</dbReference>
<gene>
    <name evidence="4" type="ORF">K8V08_13465</name>
</gene>
<dbReference type="PANTHER" id="PTHR48079">
    <property type="entry name" value="PROTEIN YEEZ"/>
    <property type="match status" value="1"/>
</dbReference>
<comment type="caution">
    <text evidence="4">The sequence shown here is derived from an EMBL/GenBank/DDBJ whole genome shotgun (WGS) entry which is preliminary data.</text>
</comment>
<reference evidence="4" key="1">
    <citation type="journal article" date="2021" name="PeerJ">
        <title>Extensive microbial diversity within the chicken gut microbiome revealed by metagenomics and culture.</title>
        <authorList>
            <person name="Gilroy R."/>
            <person name="Ravi A."/>
            <person name="Getino M."/>
            <person name="Pursley I."/>
            <person name="Horton D.L."/>
            <person name="Alikhan N.F."/>
            <person name="Baker D."/>
            <person name="Gharbi K."/>
            <person name="Hall N."/>
            <person name="Watson M."/>
            <person name="Adriaenssens E.M."/>
            <person name="Foster-Nyarko E."/>
            <person name="Jarju S."/>
            <person name="Secka A."/>
            <person name="Antonio M."/>
            <person name="Oren A."/>
            <person name="Chaudhuri R.R."/>
            <person name="La Ragione R."/>
            <person name="Hildebrand F."/>
            <person name="Pallen M.J."/>
        </authorList>
    </citation>
    <scope>NUCLEOTIDE SEQUENCE</scope>
    <source>
        <strain evidence="4">ChiGjej5B5-7349</strain>
    </source>
</reference>
<keyword evidence="2" id="KW-0812">Transmembrane</keyword>
<reference evidence="4" key="2">
    <citation type="submission" date="2021-09" db="EMBL/GenBank/DDBJ databases">
        <authorList>
            <person name="Gilroy R."/>
        </authorList>
    </citation>
    <scope>NUCLEOTIDE SEQUENCE</scope>
    <source>
        <strain evidence="4">ChiGjej5B5-7349</strain>
    </source>
</reference>